<name>A0ABZ0Z571_9CAUD</name>
<dbReference type="Proteomes" id="UP001346559">
    <property type="component" value="Segment"/>
</dbReference>
<evidence type="ECO:0000313" key="3">
    <source>
        <dbReference type="Proteomes" id="UP001346559"/>
    </source>
</evidence>
<feature type="coiled-coil region" evidence="1">
    <location>
        <begin position="711"/>
        <end position="738"/>
    </location>
</feature>
<keyword evidence="3" id="KW-1185">Reference proteome</keyword>
<evidence type="ECO:0000256" key="1">
    <source>
        <dbReference type="SAM" id="Coils"/>
    </source>
</evidence>
<evidence type="ECO:0000313" key="2">
    <source>
        <dbReference type="EMBL" id="WQJ54194.1"/>
    </source>
</evidence>
<accession>A0ABZ0Z571</accession>
<sequence>MDLFNDIDFNDDNDILTSSILSNDVEEIAHRFAKEIAWMKVSYEIYDHYLIMLDKDCYTNYNKSELLTFDNVKLPFNPDCVCLTFKFNNNYTKIEYIQVYPYMYSNNKTCIVDDDFYIIKFANILYDEYGIIIDKIIYGYDDITYNNVRDSFCIIYNKQRAHSNNDYTISDGFASNFPKLLNIESECIANTVYVRQLSIQDETTCISLLNSLLKQFNKVMVNTCTTCIDNIPIYQLDKKNPKFFDILADNSEIRYEGDDYAIIDKNTINKLNKLNLMEKTNKGKCQQKYINENLFDDFDDILNDIGNNSEILGNQLLPVEEYLLNFFKTHDNEDYQYEIYQTYLIIKSKLSKNMGEFKTPDNDIIPIAVDDIYCIIKFDNKHKNIDYIIFNKYDGETDTVRIKLPLFTLQIDLYEQFKVKIKSIYISTNRWRETLTYGNPDIIARQAYRGFIENRNIPENAYETIPSKILKIGIPKFLTATGEKIEKIYITTLRFSNITICFSFLYQLYMQSRYLYVDTMNGIKIKDKNFVSHKKIRDDWMLKDLFYTDMRWFLLHTTTFFDRLKDKNILKENINQNHLYKSLVESIAISVKKSINEDKYDYGHHAPSSHLKQRIQRVLTNKFGYASLREVSMRIGNRDFYIANRTNVPNYPSKFEIAVVERSKKNEDNFRIPISRKGEMDILSDDNIKYVLFPRYIGTNNIDYIVYILDKDDIKEIYDKLRSILDRCKEEIKQGKRDRKTIKVNKSISDKWKNFLAPTPGSDGVCLSNNCLKELAVDTFKLYYNMY</sequence>
<reference evidence="2 3" key="1">
    <citation type="submission" date="2023-11" db="EMBL/GenBank/DDBJ databases">
        <authorList>
            <person name="Cook R."/>
            <person name="Crisci M."/>
            <person name="Pye H."/>
            <person name="Adriaenssens E."/>
            <person name="Santini J."/>
        </authorList>
    </citation>
    <scope>NUCLEOTIDE SEQUENCE [LARGE SCALE GENOMIC DNA]</scope>
    <source>
        <strain evidence="2">Lak_Megaphage_RVC_AP1_GC26</strain>
    </source>
</reference>
<keyword evidence="1" id="KW-0175">Coiled coil</keyword>
<organism evidence="2 3">
    <name type="scientific">phage Lak_Megaphage_RVC_AP1_GC26</name>
    <dbReference type="NCBI Taxonomy" id="3109224"/>
    <lineage>
        <taxon>Viruses</taxon>
        <taxon>Duplodnaviria</taxon>
        <taxon>Heunggongvirae</taxon>
        <taxon>Uroviricota</taxon>
        <taxon>Caudoviricetes</taxon>
        <taxon>Caudoviricetes code 15 clade</taxon>
    </lineage>
</organism>
<proteinExistence type="predicted"/>
<protein>
    <submittedName>
        <fullName evidence="2">Uncharacterized protein</fullName>
    </submittedName>
</protein>
<dbReference type="EMBL" id="OR769218">
    <property type="protein sequence ID" value="WQJ54194.1"/>
    <property type="molecule type" value="Genomic_DNA"/>
</dbReference>